<feature type="binding site" evidence="12">
    <location>
        <position position="347"/>
    </location>
    <ligand>
        <name>Mg(2+)</name>
        <dbReference type="ChEBI" id="CHEBI:18420"/>
    </ligand>
</feature>
<dbReference type="AlphaFoldDB" id="A0A1H5YMD9"/>
<dbReference type="EC" id="1.1.1.42" evidence="9"/>
<evidence type="ECO:0000256" key="5">
    <source>
        <dbReference type="ARBA" id="ARBA00022857"/>
    </source>
</evidence>
<gene>
    <name evidence="14" type="ORF">SAMN05421877_10637</name>
</gene>
<dbReference type="PIRSF" id="PIRSF009407">
    <property type="entry name" value="IDH_monmr"/>
    <property type="match status" value="1"/>
</dbReference>
<feature type="binding site" evidence="12">
    <location>
        <position position="545"/>
    </location>
    <ligand>
        <name>Mg(2+)</name>
        <dbReference type="ChEBI" id="CHEBI:18420"/>
    </ligand>
</feature>
<dbReference type="GO" id="GO:0004450">
    <property type="term" value="F:isocitrate dehydrogenase (NADP+) activity"/>
    <property type="evidence" value="ECO:0007669"/>
    <property type="project" value="UniProtKB-EC"/>
</dbReference>
<keyword evidence="1 9" id="KW-0329">Glyoxylate bypass</keyword>
<keyword evidence="3 12" id="KW-0479">Metal-binding</keyword>
<feature type="binding site" evidence="13">
    <location>
        <position position="134"/>
    </location>
    <ligand>
        <name>NADP(+)</name>
        <dbReference type="ChEBI" id="CHEBI:58349"/>
    </ligand>
</feature>
<dbReference type="OrthoDB" id="9807643at2"/>
<feature type="binding site" evidence="13">
    <location>
        <position position="646"/>
    </location>
    <ligand>
        <name>NADP(+)</name>
        <dbReference type="ChEBI" id="CHEBI:58349"/>
    </ligand>
</feature>
<dbReference type="GO" id="GO:0006099">
    <property type="term" value="P:tricarboxylic acid cycle"/>
    <property type="evidence" value="ECO:0007669"/>
    <property type="project" value="UniProtKB-KW"/>
</dbReference>
<evidence type="ECO:0000256" key="7">
    <source>
        <dbReference type="ARBA" id="ARBA00023554"/>
    </source>
</evidence>
<dbReference type="RefSeq" id="WP_103906222.1">
    <property type="nucleotide sequence ID" value="NZ_CP049246.1"/>
</dbReference>
<feature type="binding site" evidence="13">
    <location>
        <begin position="581"/>
        <end position="582"/>
    </location>
    <ligand>
        <name>NADP(+)</name>
        <dbReference type="ChEBI" id="CHEBI:58349"/>
    </ligand>
</feature>
<keyword evidence="4 12" id="KW-0460">Magnesium</keyword>
<proteinExistence type="inferred from homology"/>
<keyword evidence="5 9" id="KW-0521">NADP</keyword>
<keyword evidence="15" id="KW-1185">Reference proteome</keyword>
<evidence type="ECO:0000256" key="6">
    <source>
        <dbReference type="ARBA" id="ARBA00023002"/>
    </source>
</evidence>
<evidence type="ECO:0000256" key="1">
    <source>
        <dbReference type="ARBA" id="ARBA00022435"/>
    </source>
</evidence>
<evidence type="ECO:0000256" key="3">
    <source>
        <dbReference type="ARBA" id="ARBA00022723"/>
    </source>
</evidence>
<evidence type="ECO:0000256" key="11">
    <source>
        <dbReference type="PIRSR" id="PIRSR009407-2"/>
    </source>
</evidence>
<dbReference type="PANTHER" id="PTHR36999:SF1">
    <property type="entry name" value="ISOCITRATE DEHYDROGENASE (NADP(+))"/>
    <property type="match status" value="1"/>
</dbReference>
<feature type="binding site" evidence="11">
    <location>
        <position position="544"/>
    </location>
    <ligand>
        <name>D-threo-isocitrate</name>
        <dbReference type="ChEBI" id="CHEBI:15562"/>
    </ligand>
</feature>
<feature type="binding site" evidence="13">
    <location>
        <begin position="81"/>
        <end position="86"/>
    </location>
    <ligand>
        <name>NADP(+)</name>
        <dbReference type="ChEBI" id="CHEBI:58349"/>
    </ligand>
</feature>
<feature type="binding site" evidence="11">
    <location>
        <begin position="131"/>
        <end position="138"/>
    </location>
    <ligand>
        <name>substrate</name>
    </ligand>
</feature>
<sequence>MSSKIIYTKTDEAPLLATYSFLPIVQAFAKTADIDVELRDISLAGRILANLNEYLADGQKTTDALAELGQLATTPDANIIKLPNISASIPQLKGAIAELQKAGYAIPNYPDAPANEEEEKIKAAYAKVLGSAVNPVLREGNSDRRAPKAVKNYAKANPHKMGAWSADSKTKVASMQDGDFYSSEQSVTIENDSQFKIEFVGANGETKELKGLSNLKAGEVIDSSVLHIAKLKDFVAQAIQEAKEAGVLLSAHLKATMMKVSDPIIFGAIVEVYFKDVFAKYGSLFNELGINKNNGLGEVYAKIAGHAQEAEVKAAIDAAIANGPDLAMVNSDKGITNLHVPSDVIVDASMPAMIRIGGKMWDKAGAERDTLAVIPDRSYAGIYEAVIEDCKQNGAYDPKTMGSVPNVGLMAQKAEEYGSHDKTFQATGSGVIRVVDNNGKTLMEQAVEEGDIFRMCQTKDAPIQDWVKLAVNRARLSNTPAIFWLDENRAHDREIIKKVNAYLPNYDTNGLDIRILSPIEATKFSIDRIRKGEDTISVTGNVLRDYLTDLFPILELGTSAKMLSIVPLMNGGGLFETGAGGSAPKHVEQFLEEGYLRWDSLGEFLALQASLEHLAQTQNNEKAQVLADALDEANAKFLANDKSPARKVGQIDNRGSHFYLATYWAEALANQTKDADLAAKFKSLAQALTEQEDKINEELIGAQGKAQNIEGYYFPNDELAAKAMRPSATLNAALEGLN</sequence>
<dbReference type="Proteomes" id="UP000236731">
    <property type="component" value="Unassembled WGS sequence"/>
</dbReference>
<organism evidence="14 15">
    <name type="scientific">Sphingobacterium lactis</name>
    <dbReference type="NCBI Taxonomy" id="797291"/>
    <lineage>
        <taxon>Bacteria</taxon>
        <taxon>Pseudomonadati</taxon>
        <taxon>Bacteroidota</taxon>
        <taxon>Sphingobacteriia</taxon>
        <taxon>Sphingobacteriales</taxon>
        <taxon>Sphingobacteriaceae</taxon>
        <taxon>Sphingobacterium</taxon>
    </lineage>
</organism>
<dbReference type="EMBL" id="FNUT01000006">
    <property type="protein sequence ID" value="SEG24546.1"/>
    <property type="molecule type" value="Genomic_DNA"/>
</dbReference>
<dbReference type="SUPFAM" id="SSF53659">
    <property type="entry name" value="Isocitrate/Isopropylmalate dehydrogenase-like"/>
    <property type="match status" value="1"/>
</dbReference>
<dbReference type="GO" id="GO:0006097">
    <property type="term" value="P:glyoxylate cycle"/>
    <property type="evidence" value="ECO:0007669"/>
    <property type="project" value="UniProtKB-KW"/>
</dbReference>
<protein>
    <recommendedName>
        <fullName evidence="9">Isocitrate dehydrogenase [NADP]</fullName>
        <ecNumber evidence="9">1.1.1.42</ecNumber>
    </recommendedName>
    <alternativeName>
        <fullName evidence="9">Oxalosuccinate decarboxylase</fullName>
    </alternativeName>
</protein>
<dbReference type="InterPro" id="IPR004436">
    <property type="entry name" value="Isocitrate_DH_NADP_mono"/>
</dbReference>
<feature type="site" description="Critical for catalysis" evidence="10">
    <location>
        <position position="417"/>
    </location>
</feature>
<evidence type="ECO:0000313" key="14">
    <source>
        <dbReference type="EMBL" id="SEG24546.1"/>
    </source>
</evidence>
<accession>A0A1H5YMD9</accession>
<dbReference type="GO" id="GO:0046872">
    <property type="term" value="F:metal ion binding"/>
    <property type="evidence" value="ECO:0007669"/>
    <property type="project" value="UniProtKB-KW"/>
</dbReference>
<feature type="binding site" evidence="13">
    <location>
        <position position="586"/>
    </location>
    <ligand>
        <name>NADP(+)</name>
        <dbReference type="ChEBI" id="CHEBI:58349"/>
    </ligand>
</feature>
<evidence type="ECO:0000256" key="9">
    <source>
        <dbReference type="PIRNR" id="PIRNR009407"/>
    </source>
</evidence>
<dbReference type="Pfam" id="PF03971">
    <property type="entry name" value="IDH"/>
    <property type="match status" value="1"/>
</dbReference>
<feature type="site" description="Critical for catalysis" evidence="10">
    <location>
        <position position="254"/>
    </location>
</feature>
<reference evidence="15" key="1">
    <citation type="submission" date="2016-10" db="EMBL/GenBank/DDBJ databases">
        <authorList>
            <person name="Varghese N."/>
            <person name="Submissions S."/>
        </authorList>
    </citation>
    <scope>NUCLEOTIDE SEQUENCE [LARGE SCALE GENOMIC DNA]</scope>
    <source>
        <strain evidence="15">DSM 22361</strain>
    </source>
</reference>
<dbReference type="PANTHER" id="PTHR36999">
    <property type="entry name" value="ISOCITRATE DEHYDROGENASE [NADP]"/>
    <property type="match status" value="1"/>
</dbReference>
<evidence type="ECO:0000256" key="12">
    <source>
        <dbReference type="PIRSR" id="PIRSR009407-3"/>
    </source>
</evidence>
<dbReference type="Gene3D" id="3.40.718.10">
    <property type="entry name" value="Isopropylmalate Dehydrogenase"/>
    <property type="match status" value="2"/>
</dbReference>
<comment type="catalytic activity">
    <reaction evidence="7 9">
        <text>D-threo-isocitrate + NADP(+) = 2-oxoglutarate + CO2 + NADPH</text>
        <dbReference type="Rhea" id="RHEA:19629"/>
        <dbReference type="ChEBI" id="CHEBI:15562"/>
        <dbReference type="ChEBI" id="CHEBI:16526"/>
        <dbReference type="ChEBI" id="CHEBI:16810"/>
        <dbReference type="ChEBI" id="CHEBI:57783"/>
        <dbReference type="ChEBI" id="CHEBI:58349"/>
        <dbReference type="EC" id="1.1.1.42"/>
    </reaction>
</comment>
<keyword evidence="6 9" id="KW-0560">Oxidoreductase</keyword>
<evidence type="ECO:0000256" key="10">
    <source>
        <dbReference type="PIRSR" id="PIRSR009407-1"/>
    </source>
</evidence>
<comment type="similarity">
    <text evidence="8 9">Belongs to the monomeric-type IDH family.</text>
</comment>
<dbReference type="NCBIfam" id="TIGR00178">
    <property type="entry name" value="monomer_idh"/>
    <property type="match status" value="1"/>
</dbReference>
<comment type="cofactor">
    <cofactor evidence="12">
        <name>Mg(2+)</name>
        <dbReference type="ChEBI" id="CHEBI:18420"/>
    </cofactor>
    <cofactor evidence="12">
        <name>Mn(2+)</name>
        <dbReference type="ChEBI" id="CHEBI:29035"/>
    </cofactor>
    <text evidence="12">Binds 1 Mg(2+) or Mn(2+) ion per subunit.</text>
</comment>
<feature type="binding site" evidence="11">
    <location>
        <position position="144"/>
    </location>
    <ligand>
        <name>D-threo-isocitrate</name>
        <dbReference type="ChEBI" id="CHEBI:15562"/>
    </ligand>
</feature>
<evidence type="ECO:0000313" key="15">
    <source>
        <dbReference type="Proteomes" id="UP000236731"/>
    </source>
</evidence>
<evidence type="ECO:0000256" key="2">
    <source>
        <dbReference type="ARBA" id="ARBA00022532"/>
    </source>
</evidence>
<keyword evidence="2 9" id="KW-0816">Tricarboxylic acid cycle</keyword>
<feature type="binding site" evidence="12">
    <location>
        <position position="549"/>
    </location>
    <ligand>
        <name>Mg(2+)</name>
        <dbReference type="ChEBI" id="CHEBI:18420"/>
    </ligand>
</feature>
<feature type="binding site" evidence="13">
    <location>
        <begin position="597"/>
        <end position="599"/>
    </location>
    <ligand>
        <name>NADP(+)</name>
        <dbReference type="ChEBI" id="CHEBI:58349"/>
    </ligand>
</feature>
<name>A0A1H5YMD9_9SPHI</name>
<evidence type="ECO:0000256" key="13">
    <source>
        <dbReference type="PIRSR" id="PIRSR009407-4"/>
    </source>
</evidence>
<evidence type="ECO:0000256" key="4">
    <source>
        <dbReference type="ARBA" id="ARBA00022842"/>
    </source>
</evidence>
<evidence type="ECO:0000256" key="8">
    <source>
        <dbReference type="ARBA" id="ARBA00046318"/>
    </source>
</evidence>